<gene>
    <name evidence="5" type="ORF">Nkreftii_001943</name>
</gene>
<name>A0A7S8IZK2_9BACT</name>
<dbReference type="InterPro" id="IPR037120">
    <property type="entry name" value="Haem_peroxidase_sf_animal"/>
</dbReference>
<evidence type="ECO:0000313" key="6">
    <source>
        <dbReference type="Proteomes" id="UP000593737"/>
    </source>
</evidence>
<dbReference type="GO" id="GO:0004601">
    <property type="term" value="F:peroxidase activity"/>
    <property type="evidence" value="ECO:0007669"/>
    <property type="project" value="UniProtKB-KW"/>
</dbReference>
<dbReference type="CDD" id="cd09819">
    <property type="entry name" value="An_peroxidase_bacterial_1"/>
    <property type="match status" value="1"/>
</dbReference>
<sequence length="542" mass="60377">MRIRAKCCVVLGIVGLLSSNVEDVLAAEDLGKRNNLRVTKPTRPHNPDDSFSRMFPGLFPYAPATNEAREQAHKVGGVVDAADNLTDPIQSITNPGVFSPNNPDNPKMTAGMTFFGQFLDHDMTLALKAPLTEPTDPRRTTNFRSAELDLDSLYGEGPDKSPELYDTSSGAIKFRVEVLPGSKEVSRKGAERFDLPRDGNNNAIIGDSRNDENIIISQFHLAMLMFHNAVTDQVRKDPAFANRSAKEVFAEAQRQVRWHYQWIILNEFLPLTIGQGRVNEILRRGPRFYNITDRSRDKEFRSRNQDPLIPVEFAVAAYRFGHSQVRPSYRINFGPTGGQPVFMFIFDDTTENASATDPTDMRGGKRAARRFVDWQTFFDFGDGNVRNNKKIDTKLSSPLMFLPGQKGPAAGLPTDGPQSLASRNLMRHVNFGIPSGQAIARVMGVRVLTPEQLSDMTPYGMEKNTPLWYYILKEAEVLEQGERLGPVGGGIVGEVFIGLLKSDKDSYLSANRNWKPTLPSAKRGDFEITDLLKFAGVVPPLQ</sequence>
<evidence type="ECO:0000256" key="4">
    <source>
        <dbReference type="SAM" id="SignalP"/>
    </source>
</evidence>
<dbReference type="KEGG" id="nkf:Nkreftii_001943"/>
<keyword evidence="2" id="KW-0964">Secreted</keyword>
<dbReference type="GO" id="GO:0020037">
    <property type="term" value="F:heme binding"/>
    <property type="evidence" value="ECO:0007669"/>
    <property type="project" value="InterPro"/>
</dbReference>
<dbReference type="EMBL" id="CP047423">
    <property type="protein sequence ID" value="QPD04169.1"/>
    <property type="molecule type" value="Genomic_DNA"/>
</dbReference>
<proteinExistence type="predicted"/>
<keyword evidence="3" id="KW-0325">Glycoprotein</keyword>
<reference evidence="5 6" key="1">
    <citation type="journal article" date="2020" name="ISME J.">
        <title>Enrichment and physiological characterization of a novel comammox Nitrospira indicates ammonium inhibition of complete nitrification.</title>
        <authorList>
            <person name="Sakoula D."/>
            <person name="Koch H."/>
            <person name="Frank J."/>
            <person name="Jetten M.S.M."/>
            <person name="van Kessel M.A.H.J."/>
            <person name="Lucker S."/>
        </authorList>
    </citation>
    <scope>NUCLEOTIDE SEQUENCE [LARGE SCALE GENOMIC DNA]</scope>
    <source>
        <strain evidence="5">Comreactor17</strain>
    </source>
</reference>
<organism evidence="5 6">
    <name type="scientific">Candidatus Nitrospira kreftii</name>
    <dbReference type="NCBI Taxonomy" id="2652173"/>
    <lineage>
        <taxon>Bacteria</taxon>
        <taxon>Pseudomonadati</taxon>
        <taxon>Nitrospirota</taxon>
        <taxon>Nitrospiria</taxon>
        <taxon>Nitrospirales</taxon>
        <taxon>Nitrospiraceae</taxon>
        <taxon>Nitrospira</taxon>
    </lineage>
</organism>
<evidence type="ECO:0000256" key="3">
    <source>
        <dbReference type="ARBA" id="ARBA00023180"/>
    </source>
</evidence>
<keyword evidence="5" id="KW-0575">Peroxidase</keyword>
<evidence type="ECO:0000256" key="1">
    <source>
        <dbReference type="ARBA" id="ARBA00004613"/>
    </source>
</evidence>
<keyword evidence="5" id="KW-0560">Oxidoreductase</keyword>
<dbReference type="InterPro" id="IPR010255">
    <property type="entry name" value="Haem_peroxidase_sf"/>
</dbReference>
<evidence type="ECO:0000313" key="5">
    <source>
        <dbReference type="EMBL" id="QPD04169.1"/>
    </source>
</evidence>
<evidence type="ECO:0000256" key="2">
    <source>
        <dbReference type="ARBA" id="ARBA00022525"/>
    </source>
</evidence>
<dbReference type="SUPFAM" id="SSF48113">
    <property type="entry name" value="Heme-dependent peroxidases"/>
    <property type="match status" value="1"/>
</dbReference>
<feature type="chain" id="PRO_5032718278" evidence="4">
    <location>
        <begin position="27"/>
        <end position="542"/>
    </location>
</feature>
<accession>A0A7S8IZK2</accession>
<dbReference type="PANTHER" id="PTHR11475:SF4">
    <property type="entry name" value="CHORION PEROXIDASE"/>
    <property type="match status" value="1"/>
</dbReference>
<dbReference type="GO" id="GO:0005576">
    <property type="term" value="C:extracellular region"/>
    <property type="evidence" value="ECO:0007669"/>
    <property type="project" value="UniProtKB-SubCell"/>
</dbReference>
<dbReference type="InterPro" id="IPR019791">
    <property type="entry name" value="Haem_peroxidase_animal"/>
</dbReference>
<dbReference type="Gene3D" id="1.10.640.10">
    <property type="entry name" value="Haem peroxidase domain superfamily, animal type"/>
    <property type="match status" value="1"/>
</dbReference>
<feature type="signal peptide" evidence="4">
    <location>
        <begin position="1"/>
        <end position="26"/>
    </location>
</feature>
<keyword evidence="4" id="KW-0732">Signal</keyword>
<dbReference type="AlphaFoldDB" id="A0A7S8IZK2"/>
<dbReference type="GO" id="GO:0006979">
    <property type="term" value="P:response to oxidative stress"/>
    <property type="evidence" value="ECO:0007669"/>
    <property type="project" value="InterPro"/>
</dbReference>
<dbReference type="Proteomes" id="UP000593737">
    <property type="component" value="Chromosome"/>
</dbReference>
<dbReference type="PROSITE" id="PS50292">
    <property type="entry name" value="PEROXIDASE_3"/>
    <property type="match status" value="1"/>
</dbReference>
<comment type="subcellular location">
    <subcellularLocation>
        <location evidence="1">Secreted</location>
    </subcellularLocation>
</comment>
<dbReference type="PANTHER" id="PTHR11475">
    <property type="entry name" value="OXIDASE/PEROXIDASE"/>
    <property type="match status" value="1"/>
</dbReference>
<protein>
    <submittedName>
        <fullName evidence="5">Myeloperoxidase, thyroid peroxidase, cyclooxygenase catalytic domain</fullName>
    </submittedName>
</protein>
<dbReference type="Pfam" id="PF03098">
    <property type="entry name" value="An_peroxidase"/>
    <property type="match status" value="1"/>
</dbReference>